<keyword evidence="4 6" id="KW-1133">Transmembrane helix</keyword>
<dbReference type="InterPro" id="IPR012809">
    <property type="entry name" value="ECF_CbiQ"/>
</dbReference>
<evidence type="ECO:0000256" key="6">
    <source>
        <dbReference type="SAM" id="Phobius"/>
    </source>
</evidence>
<dbReference type="PANTHER" id="PTHR34857">
    <property type="entry name" value="SLL0384 PROTEIN"/>
    <property type="match status" value="1"/>
</dbReference>
<feature type="transmembrane region" description="Helical" evidence="6">
    <location>
        <begin position="133"/>
        <end position="153"/>
    </location>
</feature>
<keyword evidence="2" id="KW-1003">Cell membrane</keyword>
<proteinExistence type="predicted"/>
<gene>
    <name evidence="7" type="ordered locus">DaAHT2_2676</name>
</gene>
<comment type="subcellular location">
    <subcellularLocation>
        <location evidence="1">Cell membrane</location>
        <topology evidence="1">Multi-pass membrane protein</topology>
    </subcellularLocation>
</comment>
<evidence type="ECO:0000256" key="1">
    <source>
        <dbReference type="ARBA" id="ARBA00004651"/>
    </source>
</evidence>
<evidence type="ECO:0000256" key="5">
    <source>
        <dbReference type="ARBA" id="ARBA00023136"/>
    </source>
</evidence>
<dbReference type="RefSeq" id="WP_013164840.1">
    <property type="nucleotide sequence ID" value="NC_014216.1"/>
</dbReference>
<dbReference type="InterPro" id="IPR003339">
    <property type="entry name" value="ABC/ECF_trnsptr_transmembrane"/>
</dbReference>
<keyword evidence="8" id="KW-1185">Reference proteome</keyword>
<keyword evidence="3 6" id="KW-0812">Transmembrane</keyword>
<protein>
    <submittedName>
        <fullName evidence="7">Cobalt ABC transporter, inner membrane subunit CbiQ</fullName>
    </submittedName>
</protein>
<dbReference type="eggNOG" id="COG0619">
    <property type="taxonomic scope" value="Bacteria"/>
</dbReference>
<feature type="transmembrane region" description="Helical" evidence="6">
    <location>
        <begin position="100"/>
        <end position="121"/>
    </location>
</feature>
<evidence type="ECO:0000313" key="8">
    <source>
        <dbReference type="Proteomes" id="UP000001508"/>
    </source>
</evidence>
<feature type="transmembrane region" description="Helical" evidence="6">
    <location>
        <begin position="68"/>
        <end position="88"/>
    </location>
</feature>
<dbReference type="HOGENOM" id="CLU_056469_1_1_7"/>
<organism evidence="7 8">
    <name type="scientific">Desulfurivibrio alkaliphilus (strain DSM 19089 / UNIQEM U267 / AHT2)</name>
    <dbReference type="NCBI Taxonomy" id="589865"/>
    <lineage>
        <taxon>Bacteria</taxon>
        <taxon>Pseudomonadati</taxon>
        <taxon>Thermodesulfobacteriota</taxon>
        <taxon>Desulfobulbia</taxon>
        <taxon>Desulfobulbales</taxon>
        <taxon>Desulfobulbaceae</taxon>
        <taxon>Desulfurivibrio</taxon>
    </lineage>
</organism>
<dbReference type="EMBL" id="CP001940">
    <property type="protein sequence ID" value="ADH87335.1"/>
    <property type="molecule type" value="Genomic_DNA"/>
</dbReference>
<evidence type="ECO:0000256" key="4">
    <source>
        <dbReference type="ARBA" id="ARBA00022989"/>
    </source>
</evidence>
<evidence type="ECO:0000256" key="2">
    <source>
        <dbReference type="ARBA" id="ARBA00022475"/>
    </source>
</evidence>
<dbReference type="KEGG" id="dak:DaAHT2_2676"/>
<dbReference type="InterPro" id="IPR051611">
    <property type="entry name" value="ECF_transporter_component"/>
</dbReference>
<feature type="transmembrane region" description="Helical" evidence="6">
    <location>
        <begin position="41"/>
        <end position="61"/>
    </location>
</feature>
<evidence type="ECO:0000313" key="7">
    <source>
        <dbReference type="EMBL" id="ADH87335.1"/>
    </source>
</evidence>
<dbReference type="STRING" id="589865.DaAHT2_2676"/>
<dbReference type="Proteomes" id="UP000001508">
    <property type="component" value="Chromosome"/>
</dbReference>
<name>D6Z1K1_DESAT</name>
<dbReference type="GO" id="GO:0043190">
    <property type="term" value="C:ATP-binding cassette (ABC) transporter complex"/>
    <property type="evidence" value="ECO:0007669"/>
    <property type="project" value="InterPro"/>
</dbReference>
<evidence type="ECO:0000256" key="3">
    <source>
        <dbReference type="ARBA" id="ARBA00022692"/>
    </source>
</evidence>
<keyword evidence="5 6" id="KW-0472">Membrane</keyword>
<dbReference type="GO" id="GO:0006824">
    <property type="term" value="P:cobalt ion transport"/>
    <property type="evidence" value="ECO:0007669"/>
    <property type="project" value="InterPro"/>
</dbReference>
<sequence length="247" mass="27741">MSNLNPTQALLQRWDARFKLLGLLALVLAIATINDPALLPLVLAIPLVLAFFSGLPPSFLLRRLRYPSLLIMLLLLWLPLAVGETPWLSWGPVTLYQEGLVAALLICGRFLGIILSALVVFNTTPLATTLKAMRALGLPWVLVDMALLTLRYLQVLRHDLHQMRTVMRSRGWQNRLRAGNLQTIAWLTGSLLLRSYERADWIYRAMRLRGYGHSNSRSPEFQAGALDFLLLAFTLGTALLLVLLSFM</sequence>
<dbReference type="InParanoid" id="D6Z1K1"/>
<dbReference type="AlphaFoldDB" id="D6Z1K1"/>
<dbReference type="NCBIfam" id="TIGR02454">
    <property type="entry name" value="ECF_T_CbiQ"/>
    <property type="match status" value="1"/>
</dbReference>
<dbReference type="PANTHER" id="PTHR34857:SF2">
    <property type="entry name" value="SLL0384 PROTEIN"/>
    <property type="match status" value="1"/>
</dbReference>
<feature type="transmembrane region" description="Helical" evidence="6">
    <location>
        <begin position="228"/>
        <end position="246"/>
    </location>
</feature>
<accession>D6Z1K1</accession>
<reference evidence="8" key="1">
    <citation type="submission" date="2010-02" db="EMBL/GenBank/DDBJ databases">
        <title>Complete sequence of Desulfurivibrio alkaliphilus AHT2.</title>
        <authorList>
            <consortium name="US DOE Joint Genome Institute"/>
            <person name="Pitluck S."/>
            <person name="Chertkov O."/>
            <person name="Detter J.C."/>
            <person name="Han C."/>
            <person name="Tapia R."/>
            <person name="Larimer F."/>
            <person name="Land M."/>
            <person name="Hauser L."/>
            <person name="Kyrpides N."/>
            <person name="Mikhailova N."/>
            <person name="Sorokin D.Y."/>
            <person name="Muyzer G."/>
            <person name="Woyke T."/>
        </authorList>
    </citation>
    <scope>NUCLEOTIDE SEQUENCE [LARGE SCALE GENOMIC DNA]</scope>
    <source>
        <strain evidence="8">DSM 19089 / UNIQEM U267 / AHT2</strain>
    </source>
</reference>
<dbReference type="Pfam" id="PF02361">
    <property type="entry name" value="CbiQ"/>
    <property type="match status" value="1"/>
</dbReference>
<dbReference type="OrthoDB" id="4533at2"/>
<dbReference type="CDD" id="cd16914">
    <property type="entry name" value="EcfT"/>
    <property type="match status" value="1"/>
</dbReference>